<gene>
    <name evidence="1" type="ORF">G2W53_040468</name>
</gene>
<comment type="caution">
    <text evidence="1">The sequence shown here is derived from an EMBL/GenBank/DDBJ whole genome shotgun (WGS) entry which is preliminary data.</text>
</comment>
<evidence type="ECO:0000313" key="2">
    <source>
        <dbReference type="Proteomes" id="UP000634136"/>
    </source>
</evidence>
<dbReference type="AlphaFoldDB" id="A0A834SDJ7"/>
<organism evidence="1 2">
    <name type="scientific">Senna tora</name>
    <dbReference type="NCBI Taxonomy" id="362788"/>
    <lineage>
        <taxon>Eukaryota</taxon>
        <taxon>Viridiplantae</taxon>
        <taxon>Streptophyta</taxon>
        <taxon>Embryophyta</taxon>
        <taxon>Tracheophyta</taxon>
        <taxon>Spermatophyta</taxon>
        <taxon>Magnoliopsida</taxon>
        <taxon>eudicotyledons</taxon>
        <taxon>Gunneridae</taxon>
        <taxon>Pentapetalae</taxon>
        <taxon>rosids</taxon>
        <taxon>fabids</taxon>
        <taxon>Fabales</taxon>
        <taxon>Fabaceae</taxon>
        <taxon>Caesalpinioideae</taxon>
        <taxon>Cassia clade</taxon>
        <taxon>Senna</taxon>
    </lineage>
</organism>
<reference evidence="1" key="1">
    <citation type="submission" date="2020-09" db="EMBL/GenBank/DDBJ databases">
        <title>Genome-Enabled Discovery of Anthraquinone Biosynthesis in Senna tora.</title>
        <authorList>
            <person name="Kang S.-H."/>
            <person name="Pandey R.P."/>
            <person name="Lee C.-M."/>
            <person name="Sim J.-S."/>
            <person name="Jeong J.-T."/>
            <person name="Choi B.-S."/>
            <person name="Jung M."/>
            <person name="Ginzburg D."/>
            <person name="Zhao K."/>
            <person name="Won S.Y."/>
            <person name="Oh T.-J."/>
            <person name="Yu Y."/>
            <person name="Kim N.-H."/>
            <person name="Lee O.R."/>
            <person name="Lee T.-H."/>
            <person name="Bashyal P."/>
            <person name="Kim T.-S."/>
            <person name="Lee W.-H."/>
            <person name="Kawkins C."/>
            <person name="Kim C.-K."/>
            <person name="Kim J.S."/>
            <person name="Ahn B.O."/>
            <person name="Rhee S.Y."/>
            <person name="Sohng J.K."/>
        </authorList>
    </citation>
    <scope>NUCLEOTIDE SEQUENCE</scope>
    <source>
        <tissue evidence="1">Leaf</tissue>
    </source>
</reference>
<keyword evidence="2" id="KW-1185">Reference proteome</keyword>
<sequence length="39" mass="4376">MALRNHDATNTMSMVEKAKNDNVTMVDGLLRKQTAELVE</sequence>
<accession>A0A834SDJ7</accession>
<protein>
    <submittedName>
        <fullName evidence="1">Uncharacterized protein</fullName>
    </submittedName>
</protein>
<dbReference type="Proteomes" id="UP000634136">
    <property type="component" value="Unassembled WGS sequence"/>
</dbReference>
<proteinExistence type="predicted"/>
<dbReference type="EMBL" id="JAAIUW010000013">
    <property type="protein sequence ID" value="KAF7801357.1"/>
    <property type="molecule type" value="Genomic_DNA"/>
</dbReference>
<evidence type="ECO:0000313" key="1">
    <source>
        <dbReference type="EMBL" id="KAF7801357.1"/>
    </source>
</evidence>
<name>A0A834SDJ7_9FABA</name>